<dbReference type="InterPro" id="IPR036812">
    <property type="entry name" value="NAD(P)_OxRdtase_dom_sf"/>
</dbReference>
<dbReference type="Proteomes" id="UP000305067">
    <property type="component" value="Unassembled WGS sequence"/>
</dbReference>
<keyword evidence="1" id="KW-0560">Oxidoreductase</keyword>
<dbReference type="AlphaFoldDB" id="A0A5C3QPL6"/>
<proteinExistence type="predicted"/>
<protein>
    <submittedName>
        <fullName evidence="3">Putative aldo/keto reductase</fullName>
    </submittedName>
</protein>
<name>A0A5C3QPL6_9AGAR</name>
<dbReference type="PANTHER" id="PTHR43625:SF78">
    <property type="entry name" value="PYRIDOXAL REDUCTASE-RELATED"/>
    <property type="match status" value="1"/>
</dbReference>
<dbReference type="EMBL" id="ML178829">
    <property type="protein sequence ID" value="TFL00284.1"/>
    <property type="molecule type" value="Genomic_DNA"/>
</dbReference>
<dbReference type="GO" id="GO:0005737">
    <property type="term" value="C:cytoplasm"/>
    <property type="evidence" value="ECO:0007669"/>
    <property type="project" value="TreeGrafter"/>
</dbReference>
<dbReference type="GO" id="GO:0016491">
    <property type="term" value="F:oxidoreductase activity"/>
    <property type="evidence" value="ECO:0007669"/>
    <property type="project" value="UniProtKB-KW"/>
</dbReference>
<dbReference type="PANTHER" id="PTHR43625">
    <property type="entry name" value="AFLATOXIN B1 ALDEHYDE REDUCTASE"/>
    <property type="match status" value="1"/>
</dbReference>
<reference evidence="3 4" key="1">
    <citation type="journal article" date="2019" name="Nat. Ecol. Evol.">
        <title>Megaphylogeny resolves global patterns of mushroom evolution.</title>
        <authorList>
            <person name="Varga T."/>
            <person name="Krizsan K."/>
            <person name="Foldi C."/>
            <person name="Dima B."/>
            <person name="Sanchez-Garcia M."/>
            <person name="Sanchez-Ramirez S."/>
            <person name="Szollosi G.J."/>
            <person name="Szarkandi J.G."/>
            <person name="Papp V."/>
            <person name="Albert L."/>
            <person name="Andreopoulos W."/>
            <person name="Angelini C."/>
            <person name="Antonin V."/>
            <person name="Barry K.W."/>
            <person name="Bougher N.L."/>
            <person name="Buchanan P."/>
            <person name="Buyck B."/>
            <person name="Bense V."/>
            <person name="Catcheside P."/>
            <person name="Chovatia M."/>
            <person name="Cooper J."/>
            <person name="Damon W."/>
            <person name="Desjardin D."/>
            <person name="Finy P."/>
            <person name="Geml J."/>
            <person name="Haridas S."/>
            <person name="Hughes K."/>
            <person name="Justo A."/>
            <person name="Karasinski D."/>
            <person name="Kautmanova I."/>
            <person name="Kiss B."/>
            <person name="Kocsube S."/>
            <person name="Kotiranta H."/>
            <person name="LaButti K.M."/>
            <person name="Lechner B.E."/>
            <person name="Liimatainen K."/>
            <person name="Lipzen A."/>
            <person name="Lukacs Z."/>
            <person name="Mihaltcheva S."/>
            <person name="Morgado L.N."/>
            <person name="Niskanen T."/>
            <person name="Noordeloos M.E."/>
            <person name="Ohm R.A."/>
            <person name="Ortiz-Santana B."/>
            <person name="Ovrebo C."/>
            <person name="Racz N."/>
            <person name="Riley R."/>
            <person name="Savchenko A."/>
            <person name="Shiryaev A."/>
            <person name="Soop K."/>
            <person name="Spirin V."/>
            <person name="Szebenyi C."/>
            <person name="Tomsovsky M."/>
            <person name="Tulloss R.E."/>
            <person name="Uehling J."/>
            <person name="Grigoriev I.V."/>
            <person name="Vagvolgyi C."/>
            <person name="Papp T."/>
            <person name="Martin F.M."/>
            <person name="Miettinen O."/>
            <person name="Hibbett D.S."/>
            <person name="Nagy L.G."/>
        </authorList>
    </citation>
    <scope>NUCLEOTIDE SEQUENCE [LARGE SCALE GENOMIC DNA]</scope>
    <source>
        <strain evidence="3 4">CBS 309.79</strain>
    </source>
</reference>
<feature type="domain" description="NADP-dependent oxidoreductase" evidence="2">
    <location>
        <begin position="16"/>
        <end position="315"/>
    </location>
</feature>
<organism evidence="3 4">
    <name type="scientific">Pterulicium gracile</name>
    <dbReference type="NCBI Taxonomy" id="1884261"/>
    <lineage>
        <taxon>Eukaryota</taxon>
        <taxon>Fungi</taxon>
        <taxon>Dikarya</taxon>
        <taxon>Basidiomycota</taxon>
        <taxon>Agaricomycotina</taxon>
        <taxon>Agaricomycetes</taxon>
        <taxon>Agaricomycetidae</taxon>
        <taxon>Agaricales</taxon>
        <taxon>Pleurotineae</taxon>
        <taxon>Pterulaceae</taxon>
        <taxon>Pterulicium</taxon>
    </lineage>
</organism>
<dbReference type="SUPFAM" id="SSF51430">
    <property type="entry name" value="NAD(P)-linked oxidoreductase"/>
    <property type="match status" value="1"/>
</dbReference>
<gene>
    <name evidence="3" type="ORF">BDV98DRAFT_569535</name>
</gene>
<sequence>MRTLTIPAINATVGEVGYGLMGLTWRPDPLSEEHAFKAMKTALAQGCNLWNGGEFYGPPEHNSLTLLNTYFTKYPEDADKIVLTIKGCVSGNDPDSSPTGIRASLERCLAQLPPSVKTIDIFEPARLTPGFPIEDTAAAFAELIREGKIKGYSLSEVRGETIRRAHKVHPVSVVEVELSLWATEPLEKQNEAAEACAELGVPMVAYSPIGQGMLSGDIKSLDDLPPDDMRRHFPRFTPEIFPLNLKLVDEVQKLATKKQVTGAQVAIAWVLARPHHFKFAGQLTVIPIPGSTSEKRILENAGACEVEWTEEDEREVGRILSEVEVVGMRYPEVSMKYCSQ</sequence>
<accession>A0A5C3QPL6</accession>
<evidence type="ECO:0000256" key="1">
    <source>
        <dbReference type="ARBA" id="ARBA00023002"/>
    </source>
</evidence>
<dbReference type="CDD" id="cd19077">
    <property type="entry name" value="AKR_AKR8A1-2"/>
    <property type="match status" value="1"/>
</dbReference>
<dbReference type="OrthoDB" id="37537at2759"/>
<evidence type="ECO:0000313" key="4">
    <source>
        <dbReference type="Proteomes" id="UP000305067"/>
    </source>
</evidence>
<evidence type="ECO:0000313" key="3">
    <source>
        <dbReference type="EMBL" id="TFL00284.1"/>
    </source>
</evidence>
<dbReference type="Pfam" id="PF00248">
    <property type="entry name" value="Aldo_ket_red"/>
    <property type="match status" value="1"/>
</dbReference>
<dbReference type="STRING" id="1884261.A0A5C3QPL6"/>
<evidence type="ECO:0000259" key="2">
    <source>
        <dbReference type="Pfam" id="PF00248"/>
    </source>
</evidence>
<dbReference type="InterPro" id="IPR023210">
    <property type="entry name" value="NADP_OxRdtase_dom"/>
</dbReference>
<dbReference type="Gene3D" id="3.20.20.100">
    <property type="entry name" value="NADP-dependent oxidoreductase domain"/>
    <property type="match status" value="1"/>
</dbReference>
<keyword evidence="4" id="KW-1185">Reference proteome</keyword>
<dbReference type="InterPro" id="IPR050791">
    <property type="entry name" value="Aldo-Keto_reductase"/>
</dbReference>